<dbReference type="HOGENOM" id="CLU_3404012_0_0_11"/>
<name>C7R1R4_JONDD</name>
<evidence type="ECO:0000313" key="1">
    <source>
        <dbReference type="EMBL" id="ACV08382.1"/>
    </source>
</evidence>
<accession>C7R1R4</accession>
<protein>
    <submittedName>
        <fullName evidence="1">Uncharacterized protein</fullName>
    </submittedName>
</protein>
<dbReference type="EMBL" id="CP001706">
    <property type="protein sequence ID" value="ACV08382.1"/>
    <property type="molecule type" value="Genomic_DNA"/>
</dbReference>
<dbReference type="Proteomes" id="UP000000628">
    <property type="component" value="Chromosome"/>
</dbReference>
<dbReference type="KEGG" id="jde:Jden_0718"/>
<sequence length="30" mass="3105">MNRPVNVRVDKHTAPAVIAGAVSPFLGTSV</sequence>
<keyword evidence="2" id="KW-1185">Reference proteome</keyword>
<dbReference type="AlphaFoldDB" id="C7R1R4"/>
<reference evidence="1 2" key="1">
    <citation type="journal article" date="2009" name="Stand. Genomic Sci.">
        <title>Complete genome sequence of Jonesia denitrificans type strain (Prevot 55134).</title>
        <authorList>
            <person name="Pukall R."/>
            <person name="Gehrich-Schroter G."/>
            <person name="Lapidus A."/>
            <person name="Nolan M."/>
            <person name="Glavina Del Rio T."/>
            <person name="Lucas S."/>
            <person name="Chen F."/>
            <person name="Tice H."/>
            <person name="Pitluck S."/>
            <person name="Cheng J.F."/>
            <person name="Copeland A."/>
            <person name="Saunders E."/>
            <person name="Brettin T."/>
            <person name="Detter J.C."/>
            <person name="Bruce D."/>
            <person name="Goodwin L."/>
            <person name="Pati A."/>
            <person name="Ivanova N."/>
            <person name="Mavromatis K."/>
            <person name="Ovchinnikova G."/>
            <person name="Chen A."/>
            <person name="Palaniappan K."/>
            <person name="Land M."/>
            <person name="Hauser L."/>
            <person name="Chang Y.J."/>
            <person name="Jeffries C.D."/>
            <person name="Chain P."/>
            <person name="Goker M."/>
            <person name="Bristow J."/>
            <person name="Eisen J.A."/>
            <person name="Markowitz V."/>
            <person name="Hugenholtz P."/>
            <person name="Kyrpides N.C."/>
            <person name="Klenk H.P."/>
            <person name="Han C."/>
        </authorList>
    </citation>
    <scope>NUCLEOTIDE SEQUENCE [LARGE SCALE GENOMIC DNA]</scope>
    <source>
        <strain evidence="2">ATCC 14870 / DSM 20603 / BCRC 15368 / CIP 55.134 / JCM 11481 / NBRC 15587 / NCTC 10816 / Prevot 55134</strain>
    </source>
</reference>
<evidence type="ECO:0000313" key="2">
    <source>
        <dbReference type="Proteomes" id="UP000000628"/>
    </source>
</evidence>
<organism evidence="1 2">
    <name type="scientific">Jonesia denitrificans (strain ATCC 14870 / DSM 20603 / BCRC 15368 / CIP 55.134 / JCM 11481 / NBRC 15587 / NCTC 10816 / Prevot 55134)</name>
    <name type="common">Listeria denitrificans</name>
    <dbReference type="NCBI Taxonomy" id="471856"/>
    <lineage>
        <taxon>Bacteria</taxon>
        <taxon>Bacillati</taxon>
        <taxon>Actinomycetota</taxon>
        <taxon>Actinomycetes</taxon>
        <taxon>Micrococcales</taxon>
        <taxon>Jonesiaceae</taxon>
        <taxon>Jonesia</taxon>
    </lineage>
</organism>
<gene>
    <name evidence="1" type="ordered locus">Jden_0718</name>
</gene>
<proteinExistence type="predicted"/>